<proteinExistence type="predicted"/>
<sequence length="114" mass="12570">MGSSNQAIWVRRLGLGSTNPGEPRSSPGFIAWAWVRRTQVQTTNPGNDLGSPGFVEPKPKQQTQAIWVPGFDEPSWVPWNLELGFVESSARFLEPRAWVPRNPAPTAGFLRGEG</sequence>
<reference evidence="1 2" key="1">
    <citation type="journal article" date="2021" name="Commun. Biol.">
        <title>The genome of Shorea leprosula (Dipterocarpaceae) highlights the ecological relevance of drought in aseasonal tropical rainforests.</title>
        <authorList>
            <person name="Ng K.K.S."/>
            <person name="Kobayashi M.J."/>
            <person name="Fawcett J.A."/>
            <person name="Hatakeyama M."/>
            <person name="Paape T."/>
            <person name="Ng C.H."/>
            <person name="Ang C.C."/>
            <person name="Tnah L.H."/>
            <person name="Lee C.T."/>
            <person name="Nishiyama T."/>
            <person name="Sese J."/>
            <person name="O'Brien M.J."/>
            <person name="Copetti D."/>
            <person name="Mohd Noor M.I."/>
            <person name="Ong R.C."/>
            <person name="Putra M."/>
            <person name="Sireger I.Z."/>
            <person name="Indrioko S."/>
            <person name="Kosugi Y."/>
            <person name="Izuno A."/>
            <person name="Isagi Y."/>
            <person name="Lee S.L."/>
            <person name="Shimizu K.K."/>
        </authorList>
    </citation>
    <scope>NUCLEOTIDE SEQUENCE [LARGE SCALE GENOMIC DNA]</scope>
    <source>
        <strain evidence="1">214</strain>
    </source>
</reference>
<comment type="caution">
    <text evidence="1">The sequence shown here is derived from an EMBL/GenBank/DDBJ whole genome shotgun (WGS) entry which is preliminary data.</text>
</comment>
<protein>
    <submittedName>
        <fullName evidence="1">Uncharacterized protein</fullName>
    </submittedName>
</protein>
<organism evidence="1 2">
    <name type="scientific">Rubroshorea leprosula</name>
    <dbReference type="NCBI Taxonomy" id="152421"/>
    <lineage>
        <taxon>Eukaryota</taxon>
        <taxon>Viridiplantae</taxon>
        <taxon>Streptophyta</taxon>
        <taxon>Embryophyta</taxon>
        <taxon>Tracheophyta</taxon>
        <taxon>Spermatophyta</taxon>
        <taxon>Magnoliopsida</taxon>
        <taxon>eudicotyledons</taxon>
        <taxon>Gunneridae</taxon>
        <taxon>Pentapetalae</taxon>
        <taxon>rosids</taxon>
        <taxon>malvids</taxon>
        <taxon>Malvales</taxon>
        <taxon>Dipterocarpaceae</taxon>
        <taxon>Rubroshorea</taxon>
    </lineage>
</organism>
<gene>
    <name evidence="1" type="ORF">SLEP1_g26713</name>
</gene>
<keyword evidence="2" id="KW-1185">Reference proteome</keyword>
<evidence type="ECO:0000313" key="2">
    <source>
        <dbReference type="Proteomes" id="UP001054252"/>
    </source>
</evidence>
<dbReference type="Proteomes" id="UP001054252">
    <property type="component" value="Unassembled WGS sequence"/>
</dbReference>
<name>A0AAV5JN02_9ROSI</name>
<evidence type="ECO:0000313" key="1">
    <source>
        <dbReference type="EMBL" id="GKV15998.1"/>
    </source>
</evidence>
<dbReference type="AlphaFoldDB" id="A0AAV5JN02"/>
<dbReference type="EMBL" id="BPVZ01000044">
    <property type="protein sequence ID" value="GKV15998.1"/>
    <property type="molecule type" value="Genomic_DNA"/>
</dbReference>
<accession>A0AAV5JN02</accession>